<dbReference type="AlphaFoldDB" id="A0A4R7G3U8"/>
<dbReference type="RefSeq" id="WP_243832267.1">
    <property type="nucleotide sequence ID" value="NZ_SOAN01000005.1"/>
</dbReference>
<dbReference type="Proteomes" id="UP000294506">
    <property type="component" value="Unassembled WGS sequence"/>
</dbReference>
<keyword evidence="3" id="KW-1185">Reference proteome</keyword>
<accession>A0A4R7G3U8</accession>
<organism evidence="2 3">
    <name type="scientific">Nesterenkonia aurantiaca</name>
    <dbReference type="NCBI Taxonomy" id="1436010"/>
    <lineage>
        <taxon>Bacteria</taxon>
        <taxon>Bacillati</taxon>
        <taxon>Actinomycetota</taxon>
        <taxon>Actinomycetes</taxon>
        <taxon>Micrococcales</taxon>
        <taxon>Micrococcaceae</taxon>
        <taxon>Nesterenkonia</taxon>
    </lineage>
</organism>
<reference evidence="2 3" key="1">
    <citation type="submission" date="2019-03" db="EMBL/GenBank/DDBJ databases">
        <title>Genomic Encyclopedia of Type Strains, Phase III (KMG-III): the genomes of soil and plant-associated and newly described type strains.</title>
        <authorList>
            <person name="Whitman W."/>
        </authorList>
    </citation>
    <scope>NUCLEOTIDE SEQUENCE [LARGE SCALE GENOMIC DNA]</scope>
    <source>
        <strain evidence="2 3">DSM 27373</strain>
    </source>
</reference>
<proteinExistence type="predicted"/>
<gene>
    <name evidence="2" type="ORF">EV640_105190</name>
</gene>
<dbReference type="EMBL" id="SOAN01000005">
    <property type="protein sequence ID" value="TDS85838.1"/>
    <property type="molecule type" value="Genomic_DNA"/>
</dbReference>
<name>A0A4R7G3U8_9MICC</name>
<protein>
    <submittedName>
        <fullName evidence="2">Uncharacterized protein</fullName>
    </submittedName>
</protein>
<evidence type="ECO:0000313" key="3">
    <source>
        <dbReference type="Proteomes" id="UP000294506"/>
    </source>
</evidence>
<comment type="caution">
    <text evidence="2">The sequence shown here is derived from an EMBL/GenBank/DDBJ whole genome shotgun (WGS) entry which is preliminary data.</text>
</comment>
<sequence>MSDSSTSMDGMLTAAGRTPFGAAVGLEGGMLEGAALGAAELGCGELELGRGELEGALGVDACADSVESEDDVAASPAAPQAPRLSPSARAAATPRGSRRTLTSTRR</sequence>
<feature type="region of interest" description="Disordered" evidence="1">
    <location>
        <begin position="64"/>
        <end position="106"/>
    </location>
</feature>
<evidence type="ECO:0000256" key="1">
    <source>
        <dbReference type="SAM" id="MobiDB-lite"/>
    </source>
</evidence>
<feature type="compositionally biased region" description="Low complexity" evidence="1">
    <location>
        <begin position="73"/>
        <end position="106"/>
    </location>
</feature>
<evidence type="ECO:0000313" key="2">
    <source>
        <dbReference type="EMBL" id="TDS85838.1"/>
    </source>
</evidence>